<keyword evidence="5" id="KW-0597">Phosphoprotein</keyword>
<feature type="transmembrane region" description="Helical" evidence="12">
    <location>
        <begin position="12"/>
        <end position="36"/>
    </location>
</feature>
<dbReference type="InterPro" id="IPR003661">
    <property type="entry name" value="HisK_dim/P_dom"/>
</dbReference>
<dbReference type="InterPro" id="IPR003594">
    <property type="entry name" value="HATPase_dom"/>
</dbReference>
<dbReference type="SUPFAM" id="SSF47384">
    <property type="entry name" value="Homodimeric domain of signal transducing histidine kinase"/>
    <property type="match status" value="1"/>
</dbReference>
<accession>A0ABT7V980</accession>
<evidence type="ECO:0000256" key="11">
    <source>
        <dbReference type="ARBA" id="ARBA00022989"/>
    </source>
</evidence>
<evidence type="ECO:0000256" key="4">
    <source>
        <dbReference type="ARBA" id="ARBA00022475"/>
    </source>
</evidence>
<protein>
    <recommendedName>
        <fullName evidence="3">histidine kinase</fullName>
        <ecNumber evidence="3">2.7.13.3</ecNumber>
    </recommendedName>
</protein>
<dbReference type="EMBL" id="JAUDDZ010000006">
    <property type="protein sequence ID" value="MDM8275050.1"/>
    <property type="molecule type" value="Genomic_DNA"/>
</dbReference>
<evidence type="ECO:0000256" key="7">
    <source>
        <dbReference type="ARBA" id="ARBA00022692"/>
    </source>
</evidence>
<dbReference type="SMART" id="SM00304">
    <property type="entry name" value="HAMP"/>
    <property type="match status" value="1"/>
</dbReference>
<keyword evidence="16" id="KW-1185">Reference proteome</keyword>
<evidence type="ECO:0000256" key="6">
    <source>
        <dbReference type="ARBA" id="ARBA00022679"/>
    </source>
</evidence>
<comment type="subcellular location">
    <subcellularLocation>
        <location evidence="2">Cell membrane</location>
        <topology evidence="2">Multi-pass membrane protein</topology>
    </subcellularLocation>
</comment>
<dbReference type="PANTHER" id="PTHR44936">
    <property type="entry name" value="SENSOR PROTEIN CREC"/>
    <property type="match status" value="1"/>
</dbReference>
<dbReference type="Gene3D" id="3.30.565.10">
    <property type="entry name" value="Histidine kinase-like ATPase, C-terminal domain"/>
    <property type="match status" value="1"/>
</dbReference>
<keyword evidence="6" id="KW-0808">Transferase</keyword>
<dbReference type="SUPFAM" id="SSF158472">
    <property type="entry name" value="HAMP domain-like"/>
    <property type="match status" value="1"/>
</dbReference>
<dbReference type="InterPro" id="IPR036097">
    <property type="entry name" value="HisK_dim/P_sf"/>
</dbReference>
<gene>
    <name evidence="15" type="ORF">QUW28_05985</name>
</gene>
<keyword evidence="12" id="KW-0472">Membrane</keyword>
<proteinExistence type="predicted"/>
<keyword evidence="7 12" id="KW-0812">Transmembrane</keyword>
<evidence type="ECO:0000256" key="10">
    <source>
        <dbReference type="ARBA" id="ARBA00022840"/>
    </source>
</evidence>
<keyword evidence="9 15" id="KW-0418">Kinase</keyword>
<dbReference type="Pfam" id="PF00512">
    <property type="entry name" value="HisKA"/>
    <property type="match status" value="1"/>
</dbReference>
<evidence type="ECO:0000256" key="2">
    <source>
        <dbReference type="ARBA" id="ARBA00004651"/>
    </source>
</evidence>
<evidence type="ECO:0000256" key="9">
    <source>
        <dbReference type="ARBA" id="ARBA00022777"/>
    </source>
</evidence>
<evidence type="ECO:0000259" key="13">
    <source>
        <dbReference type="PROSITE" id="PS50109"/>
    </source>
</evidence>
<organism evidence="15 16">
    <name type="scientific">Enorma phocaeensis</name>
    <dbReference type="NCBI Taxonomy" id="1871019"/>
    <lineage>
        <taxon>Bacteria</taxon>
        <taxon>Bacillati</taxon>
        <taxon>Actinomycetota</taxon>
        <taxon>Coriobacteriia</taxon>
        <taxon>Coriobacteriales</taxon>
        <taxon>Coriobacteriaceae</taxon>
        <taxon>Enorma</taxon>
    </lineage>
</organism>
<evidence type="ECO:0000259" key="14">
    <source>
        <dbReference type="PROSITE" id="PS50885"/>
    </source>
</evidence>
<sequence>MAGRLRAWWRGLPLMRAFFCYAVIWFVASASISLVVMELLMHAFDAEVYAAGEHTAQVDSGPYVYDAGTGELVPAVSIEMGASHDHIAFLGMRSGTGRATEAGDGYSQETYDASTGQRVVYATMDLLLSDTSLQVMDWGGNYAEADYIAAGGNPYNPEPISPASLADYDAQERAERVPVDGEIARVDDGDEEFVISNVGYYVSQDSDPTMTGAAVAYRTLAVATPFVACGILAVVLFRKFYLRRLSGPLATLHEAADNIAAQNLDFSVGEVPGREFGRLAEAFEHMRVSLVHAHADLWRTAEDRRRLNAAFAHDLRTPVTVLKGTLEMASLRCDEGMSPDEIEALSAQVKRLEDYANSMSEVTKLEDRPVRLQPTDLSELASDLARQARDMAAASGREVTAEVVCGDGFRGNEPDAEFSVALDRQLVEEVAGNLVGNACAHADRSVVVEACLLPAERESGADASWTLRLVVMDDGPGFSPEALHHGCDPFFSEAKSAEHFGLGLNIARTLARLHGGDIQLANDPDGGARVTATFAAGASMA</sequence>
<dbReference type="CDD" id="cd00075">
    <property type="entry name" value="HATPase"/>
    <property type="match status" value="1"/>
</dbReference>
<dbReference type="SMART" id="SM00387">
    <property type="entry name" value="HATPase_c"/>
    <property type="match status" value="1"/>
</dbReference>
<keyword evidence="11 12" id="KW-1133">Transmembrane helix</keyword>
<evidence type="ECO:0000256" key="12">
    <source>
        <dbReference type="SAM" id="Phobius"/>
    </source>
</evidence>
<dbReference type="EC" id="2.7.13.3" evidence="3"/>
<keyword evidence="4" id="KW-1003">Cell membrane</keyword>
<evidence type="ECO:0000313" key="15">
    <source>
        <dbReference type="EMBL" id="MDM8275050.1"/>
    </source>
</evidence>
<reference evidence="16" key="1">
    <citation type="submission" date="2023-06" db="EMBL/GenBank/DDBJ databases">
        <title>Identification and characterization of horizontal gene transfer across gut microbiota members of farm animals based on homology search.</title>
        <authorList>
            <person name="Zeman M."/>
            <person name="Kubasova T."/>
            <person name="Jahodarova E."/>
            <person name="Nykrynova M."/>
            <person name="Rychlik I."/>
        </authorList>
    </citation>
    <scope>NUCLEOTIDE SEQUENCE [LARGE SCALE GENOMIC DNA]</scope>
    <source>
        <strain evidence="16">154_Feed</strain>
    </source>
</reference>
<feature type="domain" description="Histidine kinase" evidence="13">
    <location>
        <begin position="310"/>
        <end position="538"/>
    </location>
</feature>
<dbReference type="InterPro" id="IPR005467">
    <property type="entry name" value="His_kinase_dom"/>
</dbReference>
<dbReference type="SUPFAM" id="SSF55874">
    <property type="entry name" value="ATPase domain of HSP90 chaperone/DNA topoisomerase II/histidine kinase"/>
    <property type="match status" value="1"/>
</dbReference>
<dbReference type="CDD" id="cd00082">
    <property type="entry name" value="HisKA"/>
    <property type="match status" value="1"/>
</dbReference>
<feature type="transmembrane region" description="Helical" evidence="12">
    <location>
        <begin position="215"/>
        <end position="237"/>
    </location>
</feature>
<evidence type="ECO:0000256" key="3">
    <source>
        <dbReference type="ARBA" id="ARBA00012438"/>
    </source>
</evidence>
<keyword evidence="8" id="KW-0547">Nucleotide-binding</keyword>
<dbReference type="Pfam" id="PF00672">
    <property type="entry name" value="HAMP"/>
    <property type="match status" value="1"/>
</dbReference>
<dbReference type="RefSeq" id="WP_204672844.1">
    <property type="nucleotide sequence ID" value="NZ_JACJKQ010000008.1"/>
</dbReference>
<dbReference type="CDD" id="cd06225">
    <property type="entry name" value="HAMP"/>
    <property type="match status" value="1"/>
</dbReference>
<dbReference type="PANTHER" id="PTHR44936:SF10">
    <property type="entry name" value="SENSOR PROTEIN RSTB"/>
    <property type="match status" value="1"/>
</dbReference>
<dbReference type="PROSITE" id="PS50109">
    <property type="entry name" value="HIS_KIN"/>
    <property type="match status" value="1"/>
</dbReference>
<comment type="catalytic activity">
    <reaction evidence="1">
        <text>ATP + protein L-histidine = ADP + protein N-phospho-L-histidine.</text>
        <dbReference type="EC" id="2.7.13.3"/>
    </reaction>
</comment>
<keyword evidence="10" id="KW-0067">ATP-binding</keyword>
<evidence type="ECO:0000256" key="5">
    <source>
        <dbReference type="ARBA" id="ARBA00022553"/>
    </source>
</evidence>
<dbReference type="InterPro" id="IPR036890">
    <property type="entry name" value="HATPase_C_sf"/>
</dbReference>
<evidence type="ECO:0000256" key="8">
    <source>
        <dbReference type="ARBA" id="ARBA00022741"/>
    </source>
</evidence>
<dbReference type="Proteomes" id="UP001529421">
    <property type="component" value="Unassembled WGS sequence"/>
</dbReference>
<dbReference type="Pfam" id="PF02518">
    <property type="entry name" value="HATPase_c"/>
    <property type="match status" value="1"/>
</dbReference>
<dbReference type="InterPro" id="IPR050980">
    <property type="entry name" value="2C_sensor_his_kinase"/>
</dbReference>
<dbReference type="InterPro" id="IPR003660">
    <property type="entry name" value="HAMP_dom"/>
</dbReference>
<feature type="domain" description="HAMP" evidence="14">
    <location>
        <begin position="243"/>
        <end position="295"/>
    </location>
</feature>
<dbReference type="GO" id="GO:0016301">
    <property type="term" value="F:kinase activity"/>
    <property type="evidence" value="ECO:0007669"/>
    <property type="project" value="UniProtKB-KW"/>
</dbReference>
<dbReference type="Gene3D" id="1.10.287.130">
    <property type="match status" value="1"/>
</dbReference>
<evidence type="ECO:0000313" key="16">
    <source>
        <dbReference type="Proteomes" id="UP001529421"/>
    </source>
</evidence>
<name>A0ABT7V980_9ACTN</name>
<evidence type="ECO:0000256" key="1">
    <source>
        <dbReference type="ARBA" id="ARBA00000085"/>
    </source>
</evidence>
<dbReference type="SMART" id="SM00388">
    <property type="entry name" value="HisKA"/>
    <property type="match status" value="1"/>
</dbReference>
<dbReference type="Gene3D" id="6.10.340.10">
    <property type="match status" value="1"/>
</dbReference>
<dbReference type="PROSITE" id="PS50885">
    <property type="entry name" value="HAMP"/>
    <property type="match status" value="1"/>
</dbReference>
<comment type="caution">
    <text evidence="15">The sequence shown here is derived from an EMBL/GenBank/DDBJ whole genome shotgun (WGS) entry which is preliminary data.</text>
</comment>